<dbReference type="SUPFAM" id="SSF143631">
    <property type="entry name" value="ApbE-like"/>
    <property type="match status" value="1"/>
</dbReference>
<keyword evidence="7 11" id="KW-0274">FAD</keyword>
<dbReference type="GO" id="GO:0046872">
    <property type="term" value="F:metal ion binding"/>
    <property type="evidence" value="ECO:0007669"/>
    <property type="project" value="UniProtKB-UniRule"/>
</dbReference>
<feature type="signal peptide" evidence="13">
    <location>
        <begin position="1"/>
        <end position="17"/>
    </location>
</feature>
<dbReference type="Proteomes" id="UP000268033">
    <property type="component" value="Unassembled WGS sequence"/>
</dbReference>
<dbReference type="InterPro" id="IPR024932">
    <property type="entry name" value="ApbE"/>
</dbReference>
<keyword evidence="8 11" id="KW-0460">Magnesium</keyword>
<reference evidence="14 15" key="1">
    <citation type="submission" date="2018-11" db="EMBL/GenBank/DDBJ databases">
        <title>Genomic Encyclopedia of Type Strains, Phase IV (KMG-IV): sequencing the most valuable type-strain genomes for metagenomic binning, comparative biology and taxonomic classification.</title>
        <authorList>
            <person name="Goeker M."/>
        </authorList>
    </citation>
    <scope>NUCLEOTIDE SEQUENCE [LARGE SCALE GENOMIC DNA]</scope>
    <source>
        <strain evidence="14 15">DSM 21945</strain>
    </source>
</reference>
<comment type="catalytic activity">
    <reaction evidence="10 11">
        <text>L-threonyl-[protein] + FAD = FMN-L-threonyl-[protein] + AMP + H(+)</text>
        <dbReference type="Rhea" id="RHEA:36847"/>
        <dbReference type="Rhea" id="RHEA-COMP:11060"/>
        <dbReference type="Rhea" id="RHEA-COMP:11061"/>
        <dbReference type="ChEBI" id="CHEBI:15378"/>
        <dbReference type="ChEBI" id="CHEBI:30013"/>
        <dbReference type="ChEBI" id="CHEBI:57692"/>
        <dbReference type="ChEBI" id="CHEBI:74257"/>
        <dbReference type="ChEBI" id="CHEBI:456215"/>
        <dbReference type="EC" id="2.7.1.180"/>
    </reaction>
</comment>
<evidence type="ECO:0000313" key="14">
    <source>
        <dbReference type="EMBL" id="ROQ24761.1"/>
    </source>
</evidence>
<evidence type="ECO:0000256" key="4">
    <source>
        <dbReference type="ARBA" id="ARBA00022630"/>
    </source>
</evidence>
<dbReference type="GO" id="GO:0016740">
    <property type="term" value="F:transferase activity"/>
    <property type="evidence" value="ECO:0007669"/>
    <property type="project" value="UniProtKB-UniRule"/>
</dbReference>
<dbReference type="Pfam" id="PF02424">
    <property type="entry name" value="ApbE"/>
    <property type="match status" value="1"/>
</dbReference>
<keyword evidence="15" id="KW-1185">Reference proteome</keyword>
<evidence type="ECO:0000256" key="6">
    <source>
        <dbReference type="ARBA" id="ARBA00022723"/>
    </source>
</evidence>
<dbReference type="Gene3D" id="3.10.520.10">
    <property type="entry name" value="ApbE-like domains"/>
    <property type="match status" value="1"/>
</dbReference>
<evidence type="ECO:0000256" key="7">
    <source>
        <dbReference type="ARBA" id="ARBA00022827"/>
    </source>
</evidence>
<evidence type="ECO:0000256" key="2">
    <source>
        <dbReference type="ARBA" id="ARBA00011955"/>
    </source>
</evidence>
<comment type="caution">
    <text evidence="14">The sequence shown here is derived from an EMBL/GenBank/DDBJ whole genome shotgun (WGS) entry which is preliminary data.</text>
</comment>
<feature type="binding site" evidence="12">
    <location>
        <position position="301"/>
    </location>
    <ligand>
        <name>Mg(2+)</name>
        <dbReference type="ChEBI" id="CHEBI:18420"/>
    </ligand>
</feature>
<keyword evidence="4 11" id="KW-0285">Flavoprotein</keyword>
<accession>A0A3N1PBJ0</accession>
<evidence type="ECO:0000256" key="10">
    <source>
        <dbReference type="ARBA" id="ARBA00048540"/>
    </source>
</evidence>
<evidence type="ECO:0000313" key="15">
    <source>
        <dbReference type="Proteomes" id="UP000268033"/>
    </source>
</evidence>
<dbReference type="AlphaFoldDB" id="A0A3N1PBJ0"/>
<evidence type="ECO:0000256" key="9">
    <source>
        <dbReference type="ARBA" id="ARBA00031306"/>
    </source>
</evidence>
<dbReference type="RefSeq" id="WP_123421703.1">
    <property type="nucleotide sequence ID" value="NZ_JBLXAC010000008.1"/>
</dbReference>
<keyword evidence="5 11" id="KW-0808">Transferase</keyword>
<protein>
    <recommendedName>
        <fullName evidence="3 11">FAD:protein FMN transferase</fullName>
        <ecNumber evidence="2 11">2.7.1.180</ecNumber>
    </recommendedName>
    <alternativeName>
        <fullName evidence="9 11">Flavin transferase</fullName>
    </alternativeName>
</protein>
<evidence type="ECO:0000256" key="8">
    <source>
        <dbReference type="ARBA" id="ARBA00022842"/>
    </source>
</evidence>
<name>A0A3N1PBJ0_9GAMM</name>
<keyword evidence="13" id="KW-0732">Signal</keyword>
<proteinExistence type="inferred from homology"/>
<evidence type="ECO:0000256" key="13">
    <source>
        <dbReference type="SAM" id="SignalP"/>
    </source>
</evidence>
<evidence type="ECO:0000256" key="11">
    <source>
        <dbReference type="PIRNR" id="PIRNR006268"/>
    </source>
</evidence>
<sequence>MISVSPVFWRQSALALAAALFASSCSQPPLVEKVEGFAQGTSYHISWWKQGGDDPAAIEQDFNATLAQIDKELSTYRDDSYISAFNHSPSTQWQSASKDFIELIDIAKDIDTKTQGCYDPTVGPLFDLWGFQKNILNVPSAEQIAAIKAAIGMDKIEVDHAGMRIRKTVPGLQISFSSMGEGYTIGKLSQVLEKHGVTNYLVEFGGDMKIKGRKPDGAKWRIAIQNPTAKREQASVYQIITIDDASGVTLDTSGTYRHHFDANGKRYSHILDPRSGAPVTHDLISASVFGTDPRVSDAWATAMLCLGQQEGMDIAQKEGLEVFFIQDDNGKLTNSESKALADTSRITLEK</sequence>
<dbReference type="STRING" id="584787.GCA_001247655_01125"/>
<feature type="chain" id="PRO_5039947621" description="FAD:protein FMN transferase" evidence="13">
    <location>
        <begin position="18"/>
        <end position="350"/>
    </location>
</feature>
<evidence type="ECO:0000256" key="5">
    <source>
        <dbReference type="ARBA" id="ARBA00022679"/>
    </source>
</evidence>
<dbReference type="EMBL" id="RJUL01000006">
    <property type="protein sequence ID" value="ROQ24761.1"/>
    <property type="molecule type" value="Genomic_DNA"/>
</dbReference>
<feature type="binding site" evidence="12">
    <location>
        <position position="178"/>
    </location>
    <ligand>
        <name>Mg(2+)</name>
        <dbReference type="ChEBI" id="CHEBI:18420"/>
    </ligand>
</feature>
<comment type="similarity">
    <text evidence="1 11">Belongs to the ApbE family.</text>
</comment>
<evidence type="ECO:0000256" key="3">
    <source>
        <dbReference type="ARBA" id="ARBA00016337"/>
    </source>
</evidence>
<evidence type="ECO:0000256" key="1">
    <source>
        <dbReference type="ARBA" id="ARBA00008282"/>
    </source>
</evidence>
<dbReference type="InterPro" id="IPR003374">
    <property type="entry name" value="ApbE-like_sf"/>
</dbReference>
<organism evidence="14 15">
    <name type="scientific">Gallaecimonas pentaromativorans</name>
    <dbReference type="NCBI Taxonomy" id="584787"/>
    <lineage>
        <taxon>Bacteria</taxon>
        <taxon>Pseudomonadati</taxon>
        <taxon>Pseudomonadota</taxon>
        <taxon>Gammaproteobacteria</taxon>
        <taxon>Enterobacterales</taxon>
        <taxon>Gallaecimonadaceae</taxon>
        <taxon>Gallaecimonas</taxon>
    </lineage>
</organism>
<dbReference type="PANTHER" id="PTHR30040">
    <property type="entry name" value="THIAMINE BIOSYNTHESIS LIPOPROTEIN APBE"/>
    <property type="match status" value="1"/>
</dbReference>
<feature type="binding site" evidence="12">
    <location>
        <position position="297"/>
    </location>
    <ligand>
        <name>Mg(2+)</name>
        <dbReference type="ChEBI" id="CHEBI:18420"/>
    </ligand>
</feature>
<dbReference type="PANTHER" id="PTHR30040:SF2">
    <property type="entry name" value="FAD:PROTEIN FMN TRANSFERASE"/>
    <property type="match status" value="1"/>
</dbReference>
<gene>
    <name evidence="14" type="ORF">EDC28_1067</name>
</gene>
<comment type="cofactor">
    <cofactor evidence="12">
        <name>Mg(2+)</name>
        <dbReference type="ChEBI" id="CHEBI:18420"/>
    </cofactor>
    <cofactor evidence="12">
        <name>Mn(2+)</name>
        <dbReference type="ChEBI" id="CHEBI:29035"/>
    </cofactor>
    <text evidence="12">Magnesium. Can also use manganese.</text>
</comment>
<keyword evidence="6 11" id="KW-0479">Metal-binding</keyword>
<dbReference type="PIRSF" id="PIRSF006268">
    <property type="entry name" value="ApbE"/>
    <property type="match status" value="1"/>
</dbReference>
<evidence type="ECO:0000256" key="12">
    <source>
        <dbReference type="PIRSR" id="PIRSR006268-2"/>
    </source>
</evidence>
<dbReference type="EC" id="2.7.1.180" evidence="2 11"/>
<keyword evidence="14" id="KW-0449">Lipoprotein</keyword>